<evidence type="ECO:0000313" key="3">
    <source>
        <dbReference type="EMBL" id="KAF7335842.1"/>
    </source>
</evidence>
<dbReference type="InterPro" id="IPR001313">
    <property type="entry name" value="Pumilio_RNA-bd_rpt"/>
</dbReference>
<dbReference type="Pfam" id="PF00806">
    <property type="entry name" value="PUF"/>
    <property type="match status" value="1"/>
</dbReference>
<dbReference type="SUPFAM" id="SSF48371">
    <property type="entry name" value="ARM repeat"/>
    <property type="match status" value="1"/>
</dbReference>
<keyword evidence="1" id="KW-0677">Repeat</keyword>
<dbReference type="InterPro" id="IPR016024">
    <property type="entry name" value="ARM-type_fold"/>
</dbReference>
<organism evidence="3 4">
    <name type="scientific">Mycena sanguinolenta</name>
    <dbReference type="NCBI Taxonomy" id="230812"/>
    <lineage>
        <taxon>Eukaryota</taxon>
        <taxon>Fungi</taxon>
        <taxon>Dikarya</taxon>
        <taxon>Basidiomycota</taxon>
        <taxon>Agaricomycotina</taxon>
        <taxon>Agaricomycetes</taxon>
        <taxon>Agaricomycetidae</taxon>
        <taxon>Agaricales</taxon>
        <taxon>Marasmiineae</taxon>
        <taxon>Mycenaceae</taxon>
        <taxon>Mycena</taxon>
    </lineage>
</organism>
<protein>
    <submittedName>
        <fullName evidence="3">RNA-binding protein</fullName>
    </submittedName>
</protein>
<gene>
    <name evidence="3" type="ORF">MSAN_02330500</name>
</gene>
<comment type="caution">
    <text evidence="3">The sequence shown here is derived from an EMBL/GenBank/DDBJ whole genome shotgun (WGS) entry which is preliminary data.</text>
</comment>
<proteinExistence type="predicted"/>
<dbReference type="PROSITE" id="PS50302">
    <property type="entry name" value="PUM"/>
    <property type="match status" value="1"/>
</dbReference>
<evidence type="ECO:0000313" key="4">
    <source>
        <dbReference type="Proteomes" id="UP000623467"/>
    </source>
</evidence>
<evidence type="ECO:0000256" key="2">
    <source>
        <dbReference type="PROSITE-ProRule" id="PRU00317"/>
    </source>
</evidence>
<dbReference type="InterPro" id="IPR011989">
    <property type="entry name" value="ARM-like"/>
</dbReference>
<dbReference type="EMBL" id="JACAZH010000040">
    <property type="protein sequence ID" value="KAF7335842.1"/>
    <property type="molecule type" value="Genomic_DNA"/>
</dbReference>
<accession>A0A8H6X821</accession>
<feature type="repeat" description="Pumilio" evidence="2">
    <location>
        <begin position="156"/>
        <end position="191"/>
    </location>
</feature>
<dbReference type="OrthoDB" id="3212545at2759"/>
<name>A0A8H6X821_9AGAR</name>
<dbReference type="AlphaFoldDB" id="A0A8H6X821"/>
<dbReference type="Gene3D" id="1.25.10.10">
    <property type="entry name" value="Leucine-rich Repeat Variant"/>
    <property type="match status" value="1"/>
</dbReference>
<reference evidence="3" key="1">
    <citation type="submission" date="2020-05" db="EMBL/GenBank/DDBJ databases">
        <title>Mycena genomes resolve the evolution of fungal bioluminescence.</title>
        <authorList>
            <person name="Tsai I.J."/>
        </authorList>
    </citation>
    <scope>NUCLEOTIDE SEQUENCE</scope>
    <source>
        <strain evidence="3">160909Yilan</strain>
    </source>
</reference>
<dbReference type="GO" id="GO:0003723">
    <property type="term" value="F:RNA binding"/>
    <property type="evidence" value="ECO:0007669"/>
    <property type="project" value="InterPro"/>
</dbReference>
<dbReference type="Proteomes" id="UP000623467">
    <property type="component" value="Unassembled WGS sequence"/>
</dbReference>
<evidence type="ECO:0000256" key="1">
    <source>
        <dbReference type="ARBA" id="ARBA00022737"/>
    </source>
</evidence>
<keyword evidence="4" id="KW-1185">Reference proteome</keyword>
<sequence length="218" mass="23359">MPLGIHNSAVHILRSPGTPHTPETQGLNGRLASVSENEVNAGDLQASLLRLESGQYNGGLSSFNSMQPGGLTLCRLNGLDGNGYSSYGFESGGCAGANSPGTNGSTAPYHHNGSRYGLGLPARTNSGAGDGKMTPKVLEQASTEDSQARYQFIYNTVAANYIEVATRRHGCCVLQPCIDLASHHQHIQLVNEITFNALTPIRQLRRSIDPRFERQPIQ</sequence>